<dbReference type="OrthoDB" id="7597216at2"/>
<dbReference type="InterPro" id="IPR021146">
    <property type="entry name" value="Phage_gp6-like_head-tail"/>
</dbReference>
<dbReference type="InterPro" id="IPR011738">
    <property type="entry name" value="Phage_CHP"/>
</dbReference>
<dbReference type="NCBIfam" id="TIGR02215">
    <property type="entry name" value="phage_chp_gp8"/>
    <property type="match status" value="1"/>
</dbReference>
<dbReference type="AlphaFoldDB" id="A0A1I5A3N9"/>
<dbReference type="Gene3D" id="1.10.3230.30">
    <property type="entry name" value="Phage gp6-like head-tail connector protein"/>
    <property type="match status" value="1"/>
</dbReference>
<proteinExistence type="predicted"/>
<accession>A0A1I5A3N9</accession>
<dbReference type="STRING" id="655353.SAMN04488056_101335"/>
<name>A0A1I5A3N9_9HYPH</name>
<dbReference type="Pfam" id="PF05135">
    <property type="entry name" value="Phage_connect_1"/>
    <property type="match status" value="1"/>
</dbReference>
<keyword evidence="2" id="KW-1185">Reference proteome</keyword>
<evidence type="ECO:0000313" key="2">
    <source>
        <dbReference type="Proteomes" id="UP000199236"/>
    </source>
</evidence>
<dbReference type="InterPro" id="IPR006450">
    <property type="entry name" value="Phage_HK97_gp6-like"/>
</dbReference>
<dbReference type="CDD" id="cd08054">
    <property type="entry name" value="gp6"/>
    <property type="match status" value="1"/>
</dbReference>
<organism evidence="1 2">
    <name type="scientific">Cohaesibacter marisflavi</name>
    <dbReference type="NCBI Taxonomy" id="655353"/>
    <lineage>
        <taxon>Bacteria</taxon>
        <taxon>Pseudomonadati</taxon>
        <taxon>Pseudomonadota</taxon>
        <taxon>Alphaproteobacteria</taxon>
        <taxon>Hyphomicrobiales</taxon>
        <taxon>Cohaesibacteraceae</taxon>
    </lineage>
</organism>
<protein>
    <recommendedName>
        <fullName evidence="3">Phage gp6-like head-tail connector protein</fullName>
    </recommendedName>
</protein>
<dbReference type="Proteomes" id="UP000199236">
    <property type="component" value="Unassembled WGS sequence"/>
</dbReference>
<sequence length="186" mass="20431">MSLTLLTAPAVEPVSLAEIKAYLKIDQDTEDDLIRAFLSAARVHLEHMIGHHLITQTWRVLMEGPLGESFRLPLQPVSDLLALAVVDVDGSVTELDVSGLSIFQADNPATLANLDGFLLSSKQRLQIDVETGFGPMAEDVPEPLRLAIKMIVAEWYERRLIADPAQLPALAKAMAPLIAPYRSFHL</sequence>
<evidence type="ECO:0000313" key="1">
    <source>
        <dbReference type="EMBL" id="SFN57124.1"/>
    </source>
</evidence>
<evidence type="ECO:0008006" key="3">
    <source>
        <dbReference type="Google" id="ProtNLM"/>
    </source>
</evidence>
<reference evidence="1 2" key="1">
    <citation type="submission" date="2016-10" db="EMBL/GenBank/DDBJ databases">
        <authorList>
            <person name="de Groot N.N."/>
        </authorList>
    </citation>
    <scope>NUCLEOTIDE SEQUENCE [LARGE SCALE GENOMIC DNA]</scope>
    <source>
        <strain evidence="1 2">CGMCC 1.9157</strain>
    </source>
</reference>
<dbReference type="NCBIfam" id="TIGR01560">
    <property type="entry name" value="put_DNA_pack"/>
    <property type="match status" value="1"/>
</dbReference>
<dbReference type="RefSeq" id="WP_090068190.1">
    <property type="nucleotide sequence ID" value="NZ_FOVR01000001.1"/>
</dbReference>
<gene>
    <name evidence="1" type="ORF">SAMN04488056_101335</name>
</gene>
<dbReference type="EMBL" id="FOVR01000001">
    <property type="protein sequence ID" value="SFN57124.1"/>
    <property type="molecule type" value="Genomic_DNA"/>
</dbReference>